<protein>
    <recommendedName>
        <fullName evidence="1">GST N-terminal domain-containing protein</fullName>
    </recommendedName>
</protein>
<name>A0A0C3Q1V7_9AGAM</name>
<dbReference type="PANTHER" id="PTHR43968">
    <property type="match status" value="1"/>
</dbReference>
<sequence>MSTAGQKSINYRTNCTGKALETVNSHQDEAEITMFGANFCPFVQRVWVALEHKKIPYRYVECDPYKKPKELLDLNPKGLVPALKLSNGRSLAESTVIMEYLEEAYSPPNTSDGQHPLLLPPLSDPYGRARTRLQVDQINRTFVPAFYRFLQAQVCAEAGLE</sequence>
<dbReference type="InterPro" id="IPR036249">
    <property type="entry name" value="Thioredoxin-like_sf"/>
</dbReference>
<dbReference type="Gene3D" id="3.40.30.10">
    <property type="entry name" value="Glutaredoxin"/>
    <property type="match status" value="1"/>
</dbReference>
<gene>
    <name evidence="2" type="ORF">M407DRAFT_33694</name>
</gene>
<reference evidence="2 3" key="1">
    <citation type="submission" date="2014-04" db="EMBL/GenBank/DDBJ databases">
        <authorList>
            <consortium name="DOE Joint Genome Institute"/>
            <person name="Kuo A."/>
            <person name="Girlanda M."/>
            <person name="Perotto S."/>
            <person name="Kohler A."/>
            <person name="Nagy L.G."/>
            <person name="Floudas D."/>
            <person name="Copeland A."/>
            <person name="Barry K.W."/>
            <person name="Cichocki N."/>
            <person name="Veneault-Fourrey C."/>
            <person name="LaButti K."/>
            <person name="Lindquist E.A."/>
            <person name="Lipzen A."/>
            <person name="Lundell T."/>
            <person name="Morin E."/>
            <person name="Murat C."/>
            <person name="Sun H."/>
            <person name="Tunlid A."/>
            <person name="Henrissat B."/>
            <person name="Grigoriev I.V."/>
            <person name="Hibbett D.S."/>
            <person name="Martin F."/>
            <person name="Nordberg H.P."/>
            <person name="Cantor M.N."/>
            <person name="Hua S.X."/>
        </authorList>
    </citation>
    <scope>NUCLEOTIDE SEQUENCE [LARGE SCALE GENOMIC DNA]</scope>
    <source>
        <strain evidence="2 3">MUT 4182</strain>
    </source>
</reference>
<dbReference type="SFLD" id="SFLDS00019">
    <property type="entry name" value="Glutathione_Transferase_(cytos"/>
    <property type="match status" value="1"/>
</dbReference>
<dbReference type="InterPro" id="IPR040079">
    <property type="entry name" value="Glutathione_S-Trfase"/>
</dbReference>
<evidence type="ECO:0000313" key="2">
    <source>
        <dbReference type="EMBL" id="KIO16651.1"/>
    </source>
</evidence>
<dbReference type="AlphaFoldDB" id="A0A0C3Q1V7"/>
<dbReference type="CDD" id="cd00570">
    <property type="entry name" value="GST_N_family"/>
    <property type="match status" value="1"/>
</dbReference>
<dbReference type="OrthoDB" id="4951845at2759"/>
<dbReference type="Pfam" id="PF13417">
    <property type="entry name" value="GST_N_3"/>
    <property type="match status" value="1"/>
</dbReference>
<feature type="domain" description="GST N-terminal" evidence="1">
    <location>
        <begin position="30"/>
        <end position="109"/>
    </location>
</feature>
<keyword evidence="3" id="KW-1185">Reference proteome</keyword>
<dbReference type="HOGENOM" id="CLU_011226_9_1_1"/>
<dbReference type="GO" id="GO:0005737">
    <property type="term" value="C:cytoplasm"/>
    <property type="evidence" value="ECO:0007669"/>
    <property type="project" value="TreeGrafter"/>
</dbReference>
<evidence type="ECO:0000313" key="3">
    <source>
        <dbReference type="Proteomes" id="UP000054248"/>
    </source>
</evidence>
<dbReference type="PROSITE" id="PS50404">
    <property type="entry name" value="GST_NTER"/>
    <property type="match status" value="1"/>
</dbReference>
<evidence type="ECO:0000259" key="1">
    <source>
        <dbReference type="PROSITE" id="PS50404"/>
    </source>
</evidence>
<dbReference type="InterPro" id="IPR004045">
    <property type="entry name" value="Glutathione_S-Trfase_N"/>
</dbReference>
<organism evidence="2 3">
    <name type="scientific">Tulasnella calospora MUT 4182</name>
    <dbReference type="NCBI Taxonomy" id="1051891"/>
    <lineage>
        <taxon>Eukaryota</taxon>
        <taxon>Fungi</taxon>
        <taxon>Dikarya</taxon>
        <taxon>Basidiomycota</taxon>
        <taxon>Agaricomycotina</taxon>
        <taxon>Agaricomycetes</taxon>
        <taxon>Cantharellales</taxon>
        <taxon>Tulasnellaceae</taxon>
        <taxon>Tulasnella</taxon>
    </lineage>
</organism>
<dbReference type="STRING" id="1051891.A0A0C3Q1V7"/>
<dbReference type="Proteomes" id="UP000054248">
    <property type="component" value="Unassembled WGS sequence"/>
</dbReference>
<dbReference type="SFLD" id="SFLDG00358">
    <property type="entry name" value="Main_(cytGST)"/>
    <property type="match status" value="1"/>
</dbReference>
<dbReference type="SUPFAM" id="SSF52833">
    <property type="entry name" value="Thioredoxin-like"/>
    <property type="match status" value="1"/>
</dbReference>
<dbReference type="EMBL" id="KN823511">
    <property type="protein sequence ID" value="KIO16651.1"/>
    <property type="molecule type" value="Genomic_DNA"/>
</dbReference>
<dbReference type="PANTHER" id="PTHR43968:SF6">
    <property type="entry name" value="GLUTATHIONE S-TRANSFERASE OMEGA"/>
    <property type="match status" value="1"/>
</dbReference>
<dbReference type="InterPro" id="IPR050983">
    <property type="entry name" value="GST_Omega/HSP26"/>
</dbReference>
<proteinExistence type="predicted"/>
<reference evidence="3" key="2">
    <citation type="submission" date="2015-01" db="EMBL/GenBank/DDBJ databases">
        <title>Evolutionary Origins and Diversification of the Mycorrhizal Mutualists.</title>
        <authorList>
            <consortium name="DOE Joint Genome Institute"/>
            <consortium name="Mycorrhizal Genomics Consortium"/>
            <person name="Kohler A."/>
            <person name="Kuo A."/>
            <person name="Nagy L.G."/>
            <person name="Floudas D."/>
            <person name="Copeland A."/>
            <person name="Barry K.W."/>
            <person name="Cichocki N."/>
            <person name="Veneault-Fourrey C."/>
            <person name="LaButti K."/>
            <person name="Lindquist E.A."/>
            <person name="Lipzen A."/>
            <person name="Lundell T."/>
            <person name="Morin E."/>
            <person name="Murat C."/>
            <person name="Riley R."/>
            <person name="Ohm R."/>
            <person name="Sun H."/>
            <person name="Tunlid A."/>
            <person name="Henrissat B."/>
            <person name="Grigoriev I.V."/>
            <person name="Hibbett D.S."/>
            <person name="Martin F."/>
        </authorList>
    </citation>
    <scope>NUCLEOTIDE SEQUENCE [LARGE SCALE GENOMIC DNA]</scope>
    <source>
        <strain evidence="3">MUT 4182</strain>
    </source>
</reference>
<accession>A0A0C3Q1V7</accession>